<organism evidence="2 3">
    <name type="scientific">Salipaludibacillus neizhouensis</name>
    <dbReference type="NCBI Taxonomy" id="885475"/>
    <lineage>
        <taxon>Bacteria</taxon>
        <taxon>Bacillati</taxon>
        <taxon>Bacillota</taxon>
        <taxon>Bacilli</taxon>
        <taxon>Bacillales</taxon>
        <taxon>Bacillaceae</taxon>
    </lineage>
</organism>
<dbReference type="PANTHER" id="PTHR38462">
    <property type="entry name" value="EXONUCLEASE-LIKE PROTEIN"/>
    <property type="match status" value="1"/>
</dbReference>
<dbReference type="Gene3D" id="3.30.420.10">
    <property type="entry name" value="Ribonuclease H-like superfamily/Ribonuclease H"/>
    <property type="match status" value="1"/>
</dbReference>
<keyword evidence="3" id="KW-1185">Reference proteome</keyword>
<protein>
    <recommendedName>
        <fullName evidence="1">YprB ribonuclease H-like domain-containing protein</fullName>
    </recommendedName>
</protein>
<proteinExistence type="predicted"/>
<evidence type="ECO:0000313" key="3">
    <source>
        <dbReference type="Proteomes" id="UP000281498"/>
    </source>
</evidence>
<dbReference type="OrthoDB" id="9790530at2"/>
<dbReference type="SUPFAM" id="SSF53098">
    <property type="entry name" value="Ribonuclease H-like"/>
    <property type="match status" value="1"/>
</dbReference>
<sequence length="436" mass="51125">MSMKSKLLRMKNHLQLDDATETSLVSKVVKIDKSTLEESFEELGFEPFYFDGERSYRKRLIYPYESAKDKETLRVMGEMRSLWEQEGLSDHPLSFKNRKLDQLLFFDTETTGLSTGAGNVIFLIGYARLREEGIEVTQHLLENPSNEAAFLSGFLEDFSEDDYLISYNGKSFDWPQVKSRHAFIRKELPKLPSFGHIDLLHCARRLWKHELPSCRLAIVEEYKLNMKRIDDIPGSMAPILYFEYLHEKDPHHLAGIIKHNDQDVRSLVYLYQEICMRLFQWKDKPTSPMEHYYIADWFEKLSEYKWAEIHYKLAIETMNKPFSQGYFRLGKLTKKLGDKEGARSYFIEALNQHSLPSLEVWIELAKLAEHEEKNVYKAYNYAKSGYSQWKKQTNMHSVSLKTAKHITDLNKRLNRLEKKLEIKEGGYESGENGGLL</sequence>
<dbReference type="SUPFAM" id="SSF48452">
    <property type="entry name" value="TPR-like"/>
    <property type="match status" value="1"/>
</dbReference>
<dbReference type="PANTHER" id="PTHR38462:SF1">
    <property type="entry name" value="YPRB RIBONUCLEASE H-LIKE DOMAIN-CONTAINING PROTEIN"/>
    <property type="match status" value="1"/>
</dbReference>
<dbReference type="EMBL" id="PDOE01000001">
    <property type="protein sequence ID" value="RKL69203.1"/>
    <property type="molecule type" value="Genomic_DNA"/>
</dbReference>
<feature type="domain" description="YprB ribonuclease H-like" evidence="1">
    <location>
        <begin position="104"/>
        <end position="274"/>
    </location>
</feature>
<gene>
    <name evidence="2" type="ORF">CR203_03995</name>
</gene>
<evidence type="ECO:0000313" key="2">
    <source>
        <dbReference type="EMBL" id="RKL69203.1"/>
    </source>
</evidence>
<dbReference type="AlphaFoldDB" id="A0A3A9KI09"/>
<accession>A0A3A9KI09</accession>
<dbReference type="InterPro" id="IPR036397">
    <property type="entry name" value="RNaseH_sf"/>
</dbReference>
<reference evidence="2 3" key="1">
    <citation type="submission" date="2017-10" db="EMBL/GenBank/DDBJ databases">
        <title>Bacillus sp. nov., a halophilic bacterium isolated from a Keqin Lake.</title>
        <authorList>
            <person name="Wang H."/>
        </authorList>
    </citation>
    <scope>NUCLEOTIDE SEQUENCE [LARGE SCALE GENOMIC DNA]</scope>
    <source>
        <strain evidence="2 3">KCTC 13187</strain>
    </source>
</reference>
<name>A0A3A9KI09_9BACI</name>
<dbReference type="GO" id="GO:0003676">
    <property type="term" value="F:nucleic acid binding"/>
    <property type="evidence" value="ECO:0007669"/>
    <property type="project" value="InterPro"/>
</dbReference>
<dbReference type="Gene3D" id="1.25.40.10">
    <property type="entry name" value="Tetratricopeptide repeat domain"/>
    <property type="match status" value="1"/>
</dbReference>
<dbReference type="Proteomes" id="UP000281498">
    <property type="component" value="Unassembled WGS sequence"/>
</dbReference>
<comment type="caution">
    <text evidence="2">The sequence shown here is derived from an EMBL/GenBank/DDBJ whole genome shotgun (WGS) entry which is preliminary data.</text>
</comment>
<dbReference type="Pfam" id="PF13482">
    <property type="entry name" value="RNase_H_2"/>
    <property type="match status" value="1"/>
</dbReference>
<dbReference type="InterPro" id="IPR012337">
    <property type="entry name" value="RNaseH-like_sf"/>
</dbReference>
<dbReference type="InterPro" id="IPR038720">
    <property type="entry name" value="YprB_RNase_H-like_dom"/>
</dbReference>
<dbReference type="RefSeq" id="WP_110936158.1">
    <property type="nucleotide sequence ID" value="NZ_KZ614146.1"/>
</dbReference>
<evidence type="ECO:0000259" key="1">
    <source>
        <dbReference type="Pfam" id="PF13482"/>
    </source>
</evidence>
<dbReference type="InterPro" id="IPR011990">
    <property type="entry name" value="TPR-like_helical_dom_sf"/>
</dbReference>